<evidence type="ECO:0000256" key="9">
    <source>
        <dbReference type="PIRSR" id="PIRSR000388-2"/>
    </source>
</evidence>
<accession>A0A932CR08</accession>
<dbReference type="GO" id="GO:0005737">
    <property type="term" value="C:cytoplasm"/>
    <property type="evidence" value="ECO:0007669"/>
    <property type="project" value="UniProtKB-SubCell"/>
</dbReference>
<feature type="active site" description="Proton acceptor" evidence="7 8">
    <location>
        <position position="185"/>
    </location>
</feature>
<evidence type="ECO:0000313" key="11">
    <source>
        <dbReference type="EMBL" id="MBI2877916.1"/>
    </source>
</evidence>
<feature type="binding site" evidence="7 10">
    <location>
        <position position="86"/>
    </location>
    <ligand>
        <name>Mg(2+)</name>
        <dbReference type="ChEBI" id="CHEBI:18420"/>
    </ligand>
</feature>
<evidence type="ECO:0000256" key="7">
    <source>
        <dbReference type="HAMAP-Rule" id="MF_00156"/>
    </source>
</evidence>
<dbReference type="HAMAP" id="MF_00156">
    <property type="entry name" value="PanB"/>
    <property type="match status" value="1"/>
</dbReference>
<comment type="caution">
    <text evidence="11">The sequence shown here is derived from an EMBL/GenBank/DDBJ whole genome shotgun (WGS) entry which is preliminary data.</text>
</comment>
<evidence type="ECO:0000256" key="5">
    <source>
        <dbReference type="ARBA" id="ARBA00022679"/>
    </source>
</evidence>
<keyword evidence="7 10" id="KW-0460">Magnesium</keyword>
<dbReference type="EMBL" id="JACPRF010000414">
    <property type="protein sequence ID" value="MBI2877916.1"/>
    <property type="molecule type" value="Genomic_DNA"/>
</dbReference>
<dbReference type="PANTHER" id="PTHR20881">
    <property type="entry name" value="3-METHYL-2-OXOBUTANOATE HYDROXYMETHYLTRANSFERASE"/>
    <property type="match status" value="1"/>
</dbReference>
<organism evidence="11 12">
    <name type="scientific">Tectimicrobiota bacterium</name>
    <dbReference type="NCBI Taxonomy" id="2528274"/>
    <lineage>
        <taxon>Bacteria</taxon>
        <taxon>Pseudomonadati</taxon>
        <taxon>Nitrospinota/Tectimicrobiota group</taxon>
        <taxon>Candidatus Tectimicrobiota</taxon>
    </lineage>
</organism>
<comment type="subcellular location">
    <subcellularLocation>
        <location evidence="7">Cytoplasm</location>
    </subcellularLocation>
</comment>
<evidence type="ECO:0000256" key="4">
    <source>
        <dbReference type="ARBA" id="ARBA00022655"/>
    </source>
</evidence>
<evidence type="ECO:0000256" key="8">
    <source>
        <dbReference type="PIRSR" id="PIRSR000388-1"/>
    </source>
</evidence>
<sequence>MEKEKVTVIQIGKWKEAGKKITVLTAYDYPMAKILDQAGIDILLVGDSLGNVILGHANTLPVTMEDMIHHTRAVVRACKQAMVVGDMPFMSYQVSREEAVRNAGRLIKEGGAEAVKLEGGMAVEETIRAIVQCGIPVMGHVGLTPQSIHAFGGHKVQGRGDEAAHRVMEDARAVERAGAFSLVLEGIPRSLAERITQELSIPTIGIGAGPCCDGQVLVSYDLLGFYDDFSPRFVKRYANLQGIIFEAVQAYKDEVEGGLFPTEVHSFK</sequence>
<dbReference type="Gene3D" id="3.20.20.60">
    <property type="entry name" value="Phosphoenolpyruvate-binding domains"/>
    <property type="match status" value="1"/>
</dbReference>
<dbReference type="InterPro" id="IPR015813">
    <property type="entry name" value="Pyrv/PenolPyrv_kinase-like_dom"/>
</dbReference>
<dbReference type="SUPFAM" id="SSF51621">
    <property type="entry name" value="Phosphoenolpyruvate/pyruvate domain"/>
    <property type="match status" value="1"/>
</dbReference>
<dbReference type="NCBIfam" id="TIGR00222">
    <property type="entry name" value="panB"/>
    <property type="match status" value="1"/>
</dbReference>
<comment type="cofactor">
    <cofactor evidence="7 10">
        <name>Mg(2+)</name>
        <dbReference type="ChEBI" id="CHEBI:18420"/>
    </cofactor>
    <text evidence="7 10">Binds 1 Mg(2+) ion per subunit.</text>
</comment>
<dbReference type="EC" id="2.1.2.11" evidence="7"/>
<feature type="binding site" evidence="7 10">
    <location>
        <position position="47"/>
    </location>
    <ligand>
        <name>Mg(2+)</name>
        <dbReference type="ChEBI" id="CHEBI:18420"/>
    </ligand>
</feature>
<dbReference type="PANTHER" id="PTHR20881:SF0">
    <property type="entry name" value="3-METHYL-2-OXOBUTANOATE HYDROXYMETHYLTRANSFERASE"/>
    <property type="match status" value="1"/>
</dbReference>
<feature type="binding site" evidence="7 9">
    <location>
        <begin position="47"/>
        <end position="48"/>
    </location>
    <ligand>
        <name>3-methyl-2-oxobutanoate</name>
        <dbReference type="ChEBI" id="CHEBI:11851"/>
    </ligand>
</feature>
<name>A0A932CR08_UNCTE</name>
<dbReference type="InterPro" id="IPR040442">
    <property type="entry name" value="Pyrv_kinase-like_dom_sf"/>
</dbReference>
<dbReference type="Pfam" id="PF02548">
    <property type="entry name" value="Pantoate_transf"/>
    <property type="match status" value="1"/>
</dbReference>
<dbReference type="GO" id="GO:0015940">
    <property type="term" value="P:pantothenate biosynthetic process"/>
    <property type="evidence" value="ECO:0007669"/>
    <property type="project" value="UniProtKB-UniRule"/>
</dbReference>
<dbReference type="Proteomes" id="UP000769766">
    <property type="component" value="Unassembled WGS sequence"/>
</dbReference>
<comment type="similarity">
    <text evidence="2 7">Belongs to the PanB family.</text>
</comment>
<comment type="subunit">
    <text evidence="3 7">Homodecamer; pentamer of dimers.</text>
</comment>
<dbReference type="PIRSF" id="PIRSF000388">
    <property type="entry name" value="Pantoate_hydroxy_MeTrfase"/>
    <property type="match status" value="1"/>
</dbReference>
<evidence type="ECO:0000256" key="1">
    <source>
        <dbReference type="ARBA" id="ARBA00005033"/>
    </source>
</evidence>
<dbReference type="NCBIfam" id="NF001452">
    <property type="entry name" value="PRK00311.1"/>
    <property type="match status" value="1"/>
</dbReference>
<evidence type="ECO:0000256" key="2">
    <source>
        <dbReference type="ARBA" id="ARBA00008676"/>
    </source>
</evidence>
<keyword evidence="5 7" id="KW-0808">Transferase</keyword>
<dbReference type="GO" id="GO:0000287">
    <property type="term" value="F:magnesium ion binding"/>
    <property type="evidence" value="ECO:0007669"/>
    <property type="project" value="TreeGrafter"/>
</dbReference>
<comment type="function">
    <text evidence="6 7">Catalyzes the reversible reaction in which hydroxymethyl group from 5,10-methylenetetrahydrofolate is transferred onto alpha-ketoisovalerate to form ketopantoate.</text>
</comment>
<evidence type="ECO:0000256" key="10">
    <source>
        <dbReference type="PIRSR" id="PIRSR000388-3"/>
    </source>
</evidence>
<gene>
    <name evidence="7 11" type="primary">panB</name>
    <name evidence="11" type="ORF">HYY20_13655</name>
</gene>
<keyword evidence="4 7" id="KW-0566">Pantothenate biosynthesis</keyword>
<keyword evidence="7" id="KW-0963">Cytoplasm</keyword>
<dbReference type="FunFam" id="3.20.20.60:FF:000003">
    <property type="entry name" value="3-methyl-2-oxobutanoate hydroxymethyltransferase"/>
    <property type="match status" value="1"/>
</dbReference>
<feature type="binding site" evidence="7 10">
    <location>
        <position position="118"/>
    </location>
    <ligand>
        <name>Mg(2+)</name>
        <dbReference type="ChEBI" id="CHEBI:18420"/>
    </ligand>
</feature>
<evidence type="ECO:0000256" key="6">
    <source>
        <dbReference type="ARBA" id="ARBA00056497"/>
    </source>
</evidence>
<dbReference type="CDD" id="cd06557">
    <property type="entry name" value="KPHMT-like"/>
    <property type="match status" value="1"/>
</dbReference>
<comment type="catalytic activity">
    <reaction evidence="7">
        <text>(6R)-5,10-methylene-5,6,7,8-tetrahydrofolate + 3-methyl-2-oxobutanoate + H2O = 2-dehydropantoate + (6S)-5,6,7,8-tetrahydrofolate</text>
        <dbReference type="Rhea" id="RHEA:11824"/>
        <dbReference type="ChEBI" id="CHEBI:11561"/>
        <dbReference type="ChEBI" id="CHEBI:11851"/>
        <dbReference type="ChEBI" id="CHEBI:15377"/>
        <dbReference type="ChEBI" id="CHEBI:15636"/>
        <dbReference type="ChEBI" id="CHEBI:57453"/>
        <dbReference type="EC" id="2.1.2.11"/>
    </reaction>
</comment>
<keyword evidence="7 10" id="KW-0479">Metal-binding</keyword>
<reference evidence="11" key="1">
    <citation type="submission" date="2020-07" db="EMBL/GenBank/DDBJ databases">
        <title>Huge and variable diversity of episymbiotic CPR bacteria and DPANN archaea in groundwater ecosystems.</title>
        <authorList>
            <person name="He C.Y."/>
            <person name="Keren R."/>
            <person name="Whittaker M."/>
            <person name="Farag I.F."/>
            <person name="Doudna J."/>
            <person name="Cate J.H.D."/>
            <person name="Banfield J.F."/>
        </authorList>
    </citation>
    <scope>NUCLEOTIDE SEQUENCE</scope>
    <source>
        <strain evidence="11">NC_groundwater_672_Ag_B-0.1um_62_36</strain>
    </source>
</reference>
<comment type="pathway">
    <text evidence="1 7">Cofactor biosynthesis; (R)-pantothenate biosynthesis; (R)-pantoate from 3-methyl-2-oxobutanoate: step 1/2.</text>
</comment>
<feature type="binding site" evidence="7 9">
    <location>
        <position position="86"/>
    </location>
    <ligand>
        <name>3-methyl-2-oxobutanoate</name>
        <dbReference type="ChEBI" id="CHEBI:11851"/>
    </ligand>
</feature>
<dbReference type="InterPro" id="IPR003700">
    <property type="entry name" value="Pantoate_hydroxy_MeTrfase"/>
</dbReference>
<feature type="binding site" evidence="7 9">
    <location>
        <position position="116"/>
    </location>
    <ligand>
        <name>3-methyl-2-oxobutanoate</name>
        <dbReference type="ChEBI" id="CHEBI:11851"/>
    </ligand>
</feature>
<protein>
    <recommendedName>
        <fullName evidence="7">3-methyl-2-oxobutanoate hydroxymethyltransferase</fullName>
        <ecNumber evidence="7">2.1.2.11</ecNumber>
    </recommendedName>
    <alternativeName>
        <fullName evidence="7">Ketopantoate hydroxymethyltransferase</fullName>
        <shortName evidence="7">KPHMT</shortName>
    </alternativeName>
</protein>
<evidence type="ECO:0000313" key="12">
    <source>
        <dbReference type="Proteomes" id="UP000769766"/>
    </source>
</evidence>
<dbReference type="GO" id="GO:0003864">
    <property type="term" value="F:3-methyl-2-oxobutanoate hydroxymethyltransferase activity"/>
    <property type="evidence" value="ECO:0007669"/>
    <property type="project" value="UniProtKB-UniRule"/>
</dbReference>
<proteinExistence type="inferred from homology"/>
<evidence type="ECO:0000256" key="3">
    <source>
        <dbReference type="ARBA" id="ARBA00011424"/>
    </source>
</evidence>
<dbReference type="AlphaFoldDB" id="A0A932CR08"/>